<dbReference type="Proteomes" id="UP000317496">
    <property type="component" value="Chromosome"/>
</dbReference>
<accession>A0A516H711</accession>
<dbReference type="EMBL" id="CP041636">
    <property type="protein sequence ID" value="QDO99515.1"/>
    <property type="molecule type" value="Genomic_DNA"/>
</dbReference>
<gene>
    <name evidence="1" type="ORF">FNB15_20575</name>
</gene>
<organism evidence="1 2">
    <name type="scientific">Ferrovibrio terrae</name>
    <dbReference type="NCBI Taxonomy" id="2594003"/>
    <lineage>
        <taxon>Bacteria</taxon>
        <taxon>Pseudomonadati</taxon>
        <taxon>Pseudomonadota</taxon>
        <taxon>Alphaproteobacteria</taxon>
        <taxon>Rhodospirillales</taxon>
        <taxon>Rhodospirillaceae</taxon>
        <taxon>Ferrovibrio</taxon>
    </lineage>
</organism>
<reference evidence="1 2" key="1">
    <citation type="submission" date="2019-07" db="EMBL/GenBank/DDBJ databases">
        <title>Genome sequencing for Ferrovibrio sp. K5.</title>
        <authorList>
            <person name="Park S.-J."/>
        </authorList>
    </citation>
    <scope>NUCLEOTIDE SEQUENCE [LARGE SCALE GENOMIC DNA]</scope>
    <source>
        <strain evidence="1 2">K5</strain>
    </source>
</reference>
<dbReference type="RefSeq" id="WP_144258511.1">
    <property type="nucleotide sequence ID" value="NZ_CP041636.1"/>
</dbReference>
<dbReference type="AlphaFoldDB" id="A0A516H711"/>
<proteinExistence type="predicted"/>
<evidence type="ECO:0000313" key="1">
    <source>
        <dbReference type="EMBL" id="QDO99515.1"/>
    </source>
</evidence>
<protein>
    <submittedName>
        <fullName evidence="1">Uncharacterized protein</fullName>
    </submittedName>
</protein>
<keyword evidence="2" id="KW-1185">Reference proteome</keyword>
<name>A0A516H711_9PROT</name>
<evidence type="ECO:0000313" key="2">
    <source>
        <dbReference type="Proteomes" id="UP000317496"/>
    </source>
</evidence>
<dbReference type="OrthoDB" id="7376650at2"/>
<sequence>MSTWEIVNRHVEAVLAEALTTGIPPETVASTLITEAIRILKTRRPVNDIRAELQFAIENLVDRDYEFMRP</sequence>
<dbReference type="KEGG" id="fer:FNB15_20575"/>